<proteinExistence type="predicted"/>
<reference evidence="4" key="1">
    <citation type="journal article" date="2021" name="BMC Genomics">
        <title>Chromosome-level genome assembly and manually-curated proteome of model necrotroph Parastagonospora nodorum Sn15 reveals a genome-wide trove of candidate effector homologs, and redundancy of virulence-related functions within an accessory chromosome.</title>
        <authorList>
            <person name="Bertazzoni S."/>
            <person name="Jones D.A.B."/>
            <person name="Phan H.T."/>
            <person name="Tan K.-C."/>
            <person name="Hane J.K."/>
        </authorList>
    </citation>
    <scope>NUCLEOTIDE SEQUENCE [LARGE SCALE GENOMIC DNA]</scope>
    <source>
        <strain evidence="4">SN15 / ATCC MYA-4574 / FGSC 10173)</strain>
    </source>
</reference>
<dbReference type="OrthoDB" id="3766157at2759"/>
<gene>
    <name evidence="3" type="ORF">JI435_077270</name>
</gene>
<evidence type="ECO:0000313" key="3">
    <source>
        <dbReference type="EMBL" id="QRC94489.1"/>
    </source>
</evidence>
<protein>
    <submittedName>
        <fullName evidence="3">Uncharacterized protein</fullName>
    </submittedName>
</protein>
<feature type="signal peptide" evidence="2">
    <location>
        <begin position="1"/>
        <end position="20"/>
    </location>
</feature>
<sequence>MKLLQVALAGLVGLAGFAAAAKAEARGEVMTSWDNDASGKYICTGTNIEHCSPAGTDCAGVESCPDGCFDTGNGAVCIYRAHGEARAADEATLQEKYDFNNYGTTVYKCRVKLILECSLQREDTPRCGPKVASCKHGCEEFDTGASCRQISQSESRRAESTLDAAEKETYECSNDHRGRMSCNYGFCAVKPGDWCWKGYSCRDDCACCKKDGGKTVVADAPIPPKIDHGSEAPCTPRYYDCHPGSSDWLRVCNAQGEWDLSAFCGSDKGYTCCKGPDGAVSSPNHRCDCRDQSARLIASPKVNTPREYADTTTTTVTMREDPKDKQYCYWPGHYGCLNGDLYVCDAHNMWVLSAKCGKSSKGEDCCKIGPEIGVARCVCPAAESSNLLEDRSMADIEASAIGTVAADLPCGVVGLHWCDEIAFRGLYVCGQNFQWQLVADCGTTSTGFGCCRAVLPGSAWCDCRGLPGGPPMFLLAGVSAAAAAVAVDAGTTETTVPTTKDIASREAPSSVAPDSVTPESSNEKCTPGQFWCETPGWDWVIVCNLNGDWERSNFCGKTSETYGW</sequence>
<evidence type="ECO:0000313" key="4">
    <source>
        <dbReference type="Proteomes" id="UP000663193"/>
    </source>
</evidence>
<dbReference type="Proteomes" id="UP000663193">
    <property type="component" value="Chromosome 4"/>
</dbReference>
<evidence type="ECO:0000256" key="1">
    <source>
        <dbReference type="SAM" id="MobiDB-lite"/>
    </source>
</evidence>
<feature type="region of interest" description="Disordered" evidence="1">
    <location>
        <begin position="503"/>
        <end position="523"/>
    </location>
</feature>
<feature type="chain" id="PRO_5031337360" evidence="2">
    <location>
        <begin position="21"/>
        <end position="564"/>
    </location>
</feature>
<keyword evidence="4" id="KW-1185">Reference proteome</keyword>
<accession>A0A7U2F0U5</accession>
<dbReference type="EMBL" id="CP069026">
    <property type="protein sequence ID" value="QRC94489.1"/>
    <property type="molecule type" value="Genomic_DNA"/>
</dbReference>
<keyword evidence="2" id="KW-0732">Signal</keyword>
<evidence type="ECO:0000256" key="2">
    <source>
        <dbReference type="SAM" id="SignalP"/>
    </source>
</evidence>
<dbReference type="AlphaFoldDB" id="A0A7U2F0U5"/>
<dbReference type="VEuPathDB" id="FungiDB:JI435_077270"/>
<organism evidence="3 4">
    <name type="scientific">Phaeosphaeria nodorum (strain SN15 / ATCC MYA-4574 / FGSC 10173)</name>
    <name type="common">Glume blotch fungus</name>
    <name type="synonym">Parastagonospora nodorum</name>
    <dbReference type="NCBI Taxonomy" id="321614"/>
    <lineage>
        <taxon>Eukaryota</taxon>
        <taxon>Fungi</taxon>
        <taxon>Dikarya</taxon>
        <taxon>Ascomycota</taxon>
        <taxon>Pezizomycotina</taxon>
        <taxon>Dothideomycetes</taxon>
        <taxon>Pleosporomycetidae</taxon>
        <taxon>Pleosporales</taxon>
        <taxon>Pleosporineae</taxon>
        <taxon>Phaeosphaeriaceae</taxon>
        <taxon>Parastagonospora</taxon>
    </lineage>
</organism>
<name>A0A7U2F0U5_PHANO</name>